<proteinExistence type="inferred from homology"/>
<keyword evidence="5" id="KW-0408">Iron</keyword>
<evidence type="ECO:0000313" key="9">
    <source>
        <dbReference type="Proteomes" id="UP000245956"/>
    </source>
</evidence>
<protein>
    <recommendedName>
        <fullName evidence="7">TauD/TfdA-like domain-containing protein</fullName>
    </recommendedName>
</protein>
<evidence type="ECO:0000256" key="2">
    <source>
        <dbReference type="ARBA" id="ARBA00022723"/>
    </source>
</evidence>
<dbReference type="AlphaFoldDB" id="A0A2U3EB81"/>
<dbReference type="Pfam" id="PF02668">
    <property type="entry name" value="TauD"/>
    <property type="match status" value="1"/>
</dbReference>
<feature type="compositionally biased region" description="Polar residues" evidence="6">
    <location>
        <begin position="75"/>
        <end position="85"/>
    </location>
</feature>
<dbReference type="Proteomes" id="UP000245956">
    <property type="component" value="Unassembled WGS sequence"/>
</dbReference>
<comment type="caution">
    <text evidence="8">The sequence shown here is derived from an EMBL/GenBank/DDBJ whole genome shotgun (WGS) entry which is preliminary data.</text>
</comment>
<dbReference type="PANTHER" id="PTHR43779">
    <property type="entry name" value="DIOXYGENASE RV0097-RELATED"/>
    <property type="match status" value="1"/>
</dbReference>
<accession>A0A2U3EB81</accession>
<dbReference type="SUPFAM" id="SSF51197">
    <property type="entry name" value="Clavaminate synthase-like"/>
    <property type="match status" value="1"/>
</dbReference>
<evidence type="ECO:0000259" key="7">
    <source>
        <dbReference type="Pfam" id="PF02668"/>
    </source>
</evidence>
<dbReference type="Gene3D" id="3.60.130.10">
    <property type="entry name" value="Clavaminate synthase-like"/>
    <property type="match status" value="1"/>
</dbReference>
<comment type="similarity">
    <text evidence="1">Belongs to the TfdA dioxygenase family.</text>
</comment>
<keyword evidence="3" id="KW-0223">Dioxygenase</keyword>
<evidence type="ECO:0000256" key="4">
    <source>
        <dbReference type="ARBA" id="ARBA00023002"/>
    </source>
</evidence>
<evidence type="ECO:0000256" key="3">
    <source>
        <dbReference type="ARBA" id="ARBA00022964"/>
    </source>
</evidence>
<evidence type="ECO:0000256" key="5">
    <source>
        <dbReference type="ARBA" id="ARBA00023004"/>
    </source>
</evidence>
<dbReference type="GO" id="GO:0051213">
    <property type="term" value="F:dioxygenase activity"/>
    <property type="evidence" value="ECO:0007669"/>
    <property type="project" value="UniProtKB-KW"/>
</dbReference>
<dbReference type="InterPro" id="IPR003819">
    <property type="entry name" value="TauD/TfdA-like"/>
</dbReference>
<evidence type="ECO:0000313" key="8">
    <source>
        <dbReference type="EMBL" id="PWI71766.1"/>
    </source>
</evidence>
<gene>
    <name evidence="8" type="ORF">PCL_11860</name>
</gene>
<feature type="compositionally biased region" description="Polar residues" evidence="6">
    <location>
        <begin position="43"/>
        <end position="53"/>
    </location>
</feature>
<dbReference type="InterPro" id="IPR051178">
    <property type="entry name" value="TfdA_dioxygenase"/>
</dbReference>
<dbReference type="PANTHER" id="PTHR43779:SF3">
    <property type="entry name" value="(3R)-3-[(CARBOXYMETHYL)AMINO]FATTY ACID OXYGENASE_DECARBOXYLASE"/>
    <property type="match status" value="1"/>
</dbReference>
<evidence type="ECO:0000256" key="6">
    <source>
        <dbReference type="SAM" id="MobiDB-lite"/>
    </source>
</evidence>
<reference evidence="8 9" key="1">
    <citation type="journal article" date="2016" name="Front. Microbiol.">
        <title>Genome and transcriptome sequences reveal the specific parasitism of the nematophagous Purpureocillium lilacinum 36-1.</title>
        <authorList>
            <person name="Xie J."/>
            <person name="Li S."/>
            <person name="Mo C."/>
            <person name="Xiao X."/>
            <person name="Peng D."/>
            <person name="Wang G."/>
            <person name="Xiao Y."/>
        </authorList>
    </citation>
    <scope>NUCLEOTIDE SEQUENCE [LARGE SCALE GENOMIC DNA]</scope>
    <source>
        <strain evidence="8 9">36-1</strain>
    </source>
</reference>
<dbReference type="GO" id="GO:0046872">
    <property type="term" value="F:metal ion binding"/>
    <property type="evidence" value="ECO:0007669"/>
    <property type="project" value="UniProtKB-KW"/>
</dbReference>
<feature type="region of interest" description="Disordered" evidence="6">
    <location>
        <begin position="32"/>
        <end position="99"/>
    </location>
</feature>
<keyword evidence="4" id="KW-0560">Oxidoreductase</keyword>
<dbReference type="InterPro" id="IPR042098">
    <property type="entry name" value="TauD-like_sf"/>
</dbReference>
<organism evidence="8 9">
    <name type="scientific">Purpureocillium lilacinum</name>
    <name type="common">Paecilomyces lilacinus</name>
    <dbReference type="NCBI Taxonomy" id="33203"/>
    <lineage>
        <taxon>Eukaryota</taxon>
        <taxon>Fungi</taxon>
        <taxon>Dikarya</taxon>
        <taxon>Ascomycota</taxon>
        <taxon>Pezizomycotina</taxon>
        <taxon>Sordariomycetes</taxon>
        <taxon>Hypocreomycetidae</taxon>
        <taxon>Hypocreales</taxon>
        <taxon>Ophiocordycipitaceae</taxon>
        <taxon>Purpureocillium</taxon>
    </lineage>
</organism>
<evidence type="ECO:0000256" key="1">
    <source>
        <dbReference type="ARBA" id="ARBA00005896"/>
    </source>
</evidence>
<dbReference type="EMBL" id="LCWV01000007">
    <property type="protein sequence ID" value="PWI71766.1"/>
    <property type="molecule type" value="Genomic_DNA"/>
</dbReference>
<name>A0A2U3EB81_PURLI</name>
<keyword evidence="2" id="KW-0479">Metal-binding</keyword>
<feature type="domain" description="TauD/TfdA-like" evidence="7">
    <location>
        <begin position="129"/>
        <end position="410"/>
    </location>
</feature>
<sequence length="433" mass="47894">MSSGALGGFRARSPSEGKVSTVALWRTWRTKGRRDEGRAHGTLSCSLGQNPSLSDPGARNGNVARAHQPPLDNFPPTQSSVQGFSSRPDARNMPTETITVTPTPTWVPLKIEGLVPAPYRTPKFNLRVVPLHPTFACELQGVDWSKDVSPELYQEIREIVDKYGVVVCRKTGLTDEAHIKFSANFGDLDDVKPYQKAGRTHRLAYPELFDAGNIDPNTGDVAPLTAAQVIGNKANELFHVDSSFNGRRAGHSLLLAHVLPPPGTGGSTEYADSRTAYDELPDATKKQIEGLVANHSLFHSRKTVMPEYFKDTDPSKLPLSKHKLSQTHEWSGRKNLYIASYVHSIEGLDDAASKALIAELLAHVQQPRYRVTIDWHQPGDMIMWDNTSVMHRATGGSYEGQHRRDMRRTTVKDMSRDKYGLNGDGADWRVGLP</sequence>